<dbReference type="EMBL" id="FLTS01000001">
    <property type="protein sequence ID" value="SBV35399.1"/>
    <property type="molecule type" value="Genomic_DNA"/>
</dbReference>
<name>A0A1Y5PZH7_9GAMM</name>
<organism evidence="1">
    <name type="scientific">uncultured Stenotrophomonas sp</name>
    <dbReference type="NCBI Taxonomy" id="165438"/>
    <lineage>
        <taxon>Bacteria</taxon>
        <taxon>Pseudomonadati</taxon>
        <taxon>Pseudomonadota</taxon>
        <taxon>Gammaproteobacteria</taxon>
        <taxon>Lysobacterales</taxon>
        <taxon>Lysobacteraceae</taxon>
        <taxon>Stenotrophomonas</taxon>
        <taxon>environmental samples</taxon>
    </lineage>
</organism>
<proteinExistence type="predicted"/>
<protein>
    <submittedName>
        <fullName evidence="1">Uncharacterized protein</fullName>
    </submittedName>
</protein>
<gene>
    <name evidence="1" type="ORF">STPYR_10329</name>
</gene>
<sequence>MPAERQRFTALAPIAVDPLKAVALGWRPLPLAFSTGPIAFATPTHGQIRLAVAGRAGDGSRTGAGPAPAR</sequence>
<dbReference type="AlphaFoldDB" id="A0A1Y5PZH7"/>
<reference evidence="1" key="1">
    <citation type="submission" date="2016-03" db="EMBL/GenBank/DDBJ databases">
        <authorList>
            <person name="Ploux O."/>
        </authorList>
    </citation>
    <scope>NUCLEOTIDE SEQUENCE</scope>
    <source>
        <strain evidence="1">UC10</strain>
    </source>
</reference>
<accession>A0A1Y5PZH7</accession>
<evidence type="ECO:0000313" key="1">
    <source>
        <dbReference type="EMBL" id="SBV35399.1"/>
    </source>
</evidence>